<keyword evidence="4" id="KW-1185">Reference proteome</keyword>
<dbReference type="Pfam" id="PF01168">
    <property type="entry name" value="Ala_racemase_N"/>
    <property type="match status" value="1"/>
</dbReference>
<feature type="domain" description="YhfX-like C-terminal" evidence="2">
    <location>
        <begin position="278"/>
        <end position="373"/>
    </location>
</feature>
<feature type="domain" description="Alanine racemase N-terminal" evidence="1">
    <location>
        <begin position="34"/>
        <end position="264"/>
    </location>
</feature>
<dbReference type="InterPro" id="IPR001608">
    <property type="entry name" value="Ala_racemase_N"/>
</dbReference>
<evidence type="ECO:0000313" key="3">
    <source>
        <dbReference type="EMBL" id="MBR0575083.1"/>
    </source>
</evidence>
<dbReference type="Proteomes" id="UP000675379">
    <property type="component" value="Unassembled WGS sequence"/>
</dbReference>
<sequence>MFLEKTRQENEKLIACAFDLHQRGLISPDTYILDMDMIRRNGEMMMKEARETGVKLFFMTKQFGRNPLVATMLQDLGFDGAVAVDFRETETLRKAGIQLGNVGHIVQIPKAQIPAILEAKPHTLTVYTLEKMKEIDEAAKALERVQDITLRIIGKEDFLYPGQYGGFTLEELPQVVETAKSLPHVRISGVTSFPCFLYSEMSKKVESTPNLKTVLEGKRQLEELGLTIKDVNLPSVTTTATLKAIRNAGGTHGEPGHSLTGTTPYHRQAKGEESPAMVYVSEVSHQLEGMSYAYGGGSYARSHVAKALVGKNLEDSVITDVIPPRADNIDYYIALEGNHHVSDTVVMAFRTQIFVTRSHVAVVDGIQQGTPKLLGIFDAQGRKLDELAI</sequence>
<dbReference type="CDD" id="cd06811">
    <property type="entry name" value="PLPDE_III_yhfX_like"/>
    <property type="match status" value="1"/>
</dbReference>
<reference evidence="3" key="1">
    <citation type="submission" date="2021-04" db="EMBL/GenBank/DDBJ databases">
        <title>Proteiniclasticum sedimins sp. nov., an obligate anaerobic bacterium isolated from anaerobic sludge.</title>
        <authorList>
            <person name="Liu J."/>
        </authorList>
    </citation>
    <scope>NUCLEOTIDE SEQUENCE</scope>
    <source>
        <strain evidence="3">BAD-10</strain>
    </source>
</reference>
<dbReference type="AlphaFoldDB" id="A0A941HQ50"/>
<proteinExistence type="predicted"/>
<evidence type="ECO:0000259" key="2">
    <source>
        <dbReference type="Pfam" id="PF21279"/>
    </source>
</evidence>
<dbReference type="InterPro" id="IPR048449">
    <property type="entry name" value="YhfX-like_C"/>
</dbReference>
<dbReference type="Gene3D" id="2.40.37.30">
    <property type="match status" value="2"/>
</dbReference>
<gene>
    <name evidence="3" type="ORF">KCG48_01890</name>
</gene>
<organism evidence="3 4">
    <name type="scientific">Proteiniclasticum sediminis</name>
    <dbReference type="NCBI Taxonomy" id="2804028"/>
    <lineage>
        <taxon>Bacteria</taxon>
        <taxon>Bacillati</taxon>
        <taxon>Bacillota</taxon>
        <taxon>Clostridia</taxon>
        <taxon>Eubacteriales</taxon>
        <taxon>Clostridiaceae</taxon>
        <taxon>Proteiniclasticum</taxon>
    </lineage>
</organism>
<name>A0A941HQ50_9CLOT</name>
<dbReference type="InterPro" id="IPR029066">
    <property type="entry name" value="PLP-binding_barrel"/>
</dbReference>
<dbReference type="RefSeq" id="WP_211799603.1">
    <property type="nucleotide sequence ID" value="NZ_JAGSCS010000002.1"/>
</dbReference>
<dbReference type="SUPFAM" id="SSF51419">
    <property type="entry name" value="PLP-binding barrel"/>
    <property type="match status" value="1"/>
</dbReference>
<evidence type="ECO:0000259" key="1">
    <source>
        <dbReference type="Pfam" id="PF01168"/>
    </source>
</evidence>
<dbReference type="Pfam" id="PF21279">
    <property type="entry name" value="YhfX-like_C"/>
    <property type="match status" value="1"/>
</dbReference>
<evidence type="ECO:0000313" key="4">
    <source>
        <dbReference type="Proteomes" id="UP000675379"/>
    </source>
</evidence>
<accession>A0A941HQ50</accession>
<protein>
    <submittedName>
        <fullName evidence="3">YhfX family PLP-dependent enzyme</fullName>
    </submittedName>
</protein>
<comment type="caution">
    <text evidence="3">The sequence shown here is derived from an EMBL/GenBank/DDBJ whole genome shotgun (WGS) entry which is preliminary data.</text>
</comment>
<dbReference type="EMBL" id="JAGSCS010000002">
    <property type="protein sequence ID" value="MBR0575083.1"/>
    <property type="molecule type" value="Genomic_DNA"/>
</dbReference>